<dbReference type="RefSeq" id="XP_022238359.1">
    <property type="nucleotide sequence ID" value="XM_022382651.1"/>
</dbReference>
<dbReference type="RefSeq" id="XP_022238358.1">
    <property type="nucleotide sequence ID" value="XM_022382650.1"/>
</dbReference>
<organism evidence="3 5">
    <name type="scientific">Limulus polyphemus</name>
    <name type="common">Atlantic horseshoe crab</name>
    <dbReference type="NCBI Taxonomy" id="6850"/>
    <lineage>
        <taxon>Eukaryota</taxon>
        <taxon>Metazoa</taxon>
        <taxon>Ecdysozoa</taxon>
        <taxon>Arthropoda</taxon>
        <taxon>Chelicerata</taxon>
        <taxon>Merostomata</taxon>
        <taxon>Xiphosura</taxon>
        <taxon>Limulidae</taxon>
        <taxon>Limulus</taxon>
    </lineage>
</organism>
<protein>
    <submittedName>
        <fullName evidence="4 5">Techylectin-5A-like isoform X1</fullName>
    </submittedName>
</protein>
<dbReference type="RefSeq" id="XP_013771692.1">
    <property type="nucleotide sequence ID" value="XM_013916238.2"/>
</dbReference>
<evidence type="ECO:0000313" key="4">
    <source>
        <dbReference type="RefSeq" id="XP_013771692.1"/>
    </source>
</evidence>
<dbReference type="RefSeq" id="XP_022238356.1">
    <property type="nucleotide sequence ID" value="XM_022382648.1"/>
</dbReference>
<dbReference type="Gene3D" id="3.90.215.10">
    <property type="entry name" value="Gamma Fibrinogen, chain A, domain 1"/>
    <property type="match status" value="1"/>
</dbReference>
<keyword evidence="1" id="KW-1015">Disulfide bond</keyword>
<dbReference type="InterPro" id="IPR020837">
    <property type="entry name" value="Fibrinogen_CS"/>
</dbReference>
<dbReference type="InterPro" id="IPR050373">
    <property type="entry name" value="Fibrinogen_C-term_domain"/>
</dbReference>
<dbReference type="Gene3D" id="4.10.530.10">
    <property type="entry name" value="Gamma-fibrinogen Carboxyl Terminal Fragment, domain 2"/>
    <property type="match status" value="1"/>
</dbReference>
<dbReference type="InterPro" id="IPR014716">
    <property type="entry name" value="Fibrinogen_a/b/g_C_1"/>
</dbReference>
<dbReference type="InterPro" id="IPR036056">
    <property type="entry name" value="Fibrinogen-like_C"/>
</dbReference>
<reference evidence="4 5" key="1">
    <citation type="submission" date="2025-05" db="UniProtKB">
        <authorList>
            <consortium name="RefSeq"/>
        </authorList>
    </citation>
    <scope>IDENTIFICATION</scope>
    <source>
        <tissue evidence="4 5">Muscle</tissue>
    </source>
</reference>
<evidence type="ECO:0000259" key="2">
    <source>
        <dbReference type="PROSITE" id="PS51406"/>
    </source>
</evidence>
<accession>A0ABM1S401</accession>
<keyword evidence="3" id="KW-1185">Reference proteome</keyword>
<feature type="domain" description="Fibrinogen C-terminal" evidence="2">
    <location>
        <begin position="91"/>
        <end position="314"/>
    </location>
</feature>
<evidence type="ECO:0000313" key="3">
    <source>
        <dbReference type="Proteomes" id="UP000694941"/>
    </source>
</evidence>
<evidence type="ECO:0000256" key="1">
    <source>
        <dbReference type="ARBA" id="ARBA00023157"/>
    </source>
</evidence>
<dbReference type="GeneID" id="106456865"/>
<dbReference type="CDD" id="cd00087">
    <property type="entry name" value="FReD"/>
    <property type="match status" value="1"/>
</dbReference>
<dbReference type="SMART" id="SM00186">
    <property type="entry name" value="FBG"/>
    <property type="match status" value="1"/>
</dbReference>
<dbReference type="PROSITE" id="PS00514">
    <property type="entry name" value="FIBRINOGEN_C_1"/>
    <property type="match status" value="1"/>
</dbReference>
<gene>
    <name evidence="4 5 6 7 8" type="primary">LOC106456865</name>
</gene>
<dbReference type="SUPFAM" id="SSF56496">
    <property type="entry name" value="Fibrinogen C-terminal domain-like"/>
    <property type="match status" value="1"/>
</dbReference>
<dbReference type="PANTHER" id="PTHR19143">
    <property type="entry name" value="FIBRINOGEN/TENASCIN/ANGIOPOEITIN"/>
    <property type="match status" value="1"/>
</dbReference>
<dbReference type="Proteomes" id="UP000694941">
    <property type="component" value="Unplaced"/>
</dbReference>
<evidence type="ECO:0000313" key="7">
    <source>
        <dbReference type="RefSeq" id="XP_022238358.1"/>
    </source>
</evidence>
<dbReference type="PROSITE" id="PS51406">
    <property type="entry name" value="FIBRINOGEN_C_2"/>
    <property type="match status" value="1"/>
</dbReference>
<proteinExistence type="predicted"/>
<evidence type="ECO:0000313" key="8">
    <source>
        <dbReference type="RefSeq" id="XP_022238359.1"/>
    </source>
</evidence>
<dbReference type="RefSeq" id="XP_022238357.1">
    <property type="nucleotide sequence ID" value="XM_022382649.1"/>
</dbReference>
<name>A0ABM1S401_LIMPO</name>
<dbReference type="NCBIfam" id="NF040941">
    <property type="entry name" value="GGGWT_bact"/>
    <property type="match status" value="1"/>
</dbReference>
<evidence type="ECO:0000313" key="5">
    <source>
        <dbReference type="RefSeq" id="XP_022238356.1"/>
    </source>
</evidence>
<sequence>MSSKTVESLNVNYDMDTGVDCSAKEVLKMFRTLKHLFMVALIGQNYGITSSQNLEQCGVSSLTGMLDSITYLVSNVKDQLQNKVTKERSCLPISPGPTDCAQVFLNGHRTSGVYRIWPTPWETVGSLNVYCDMNTDGGGWTVIQRRGDYGNPTDYFYKPWQNYKQGFGNIAKDFWLGNDWIFAITNQGNYSIRFDLKDKENNTRYAIYQNFWIDNESHLYRLHVNSYSGDAGDSFGHHSGYNFSTKDRDHDTYDTSCAQKFKGGWWYLNCHGSNLNGLYLNGEHESYADGINWKEWKGYHYSLTEVEMKIRPLNFDPFERETV</sequence>
<evidence type="ECO:0000313" key="6">
    <source>
        <dbReference type="RefSeq" id="XP_022238357.1"/>
    </source>
</evidence>
<dbReference type="InterPro" id="IPR002181">
    <property type="entry name" value="Fibrinogen_a/b/g_C_dom"/>
</dbReference>
<dbReference type="Pfam" id="PF00147">
    <property type="entry name" value="Fibrinogen_C"/>
    <property type="match status" value="1"/>
</dbReference>